<comment type="similarity">
    <text evidence="3">Belongs to the nitrite and sulfite reductase 4Fe-4S domain family.</text>
</comment>
<dbReference type="EMBL" id="OA900893">
    <property type="protein sequence ID" value="CAD7285651.1"/>
    <property type="molecule type" value="Genomic_DNA"/>
</dbReference>
<evidence type="ECO:0000256" key="1">
    <source>
        <dbReference type="ARBA" id="ARBA00001929"/>
    </source>
</evidence>
<accession>A0A7R9C1Q0</accession>
<comment type="pathway">
    <text evidence="2">Nitrogen metabolism; nitrate reduction (assimilation).</text>
</comment>
<feature type="domain" description="Nitrite/Sulfite reductase ferredoxin-like" evidence="14">
    <location>
        <begin position="224"/>
        <end position="289"/>
    </location>
</feature>
<dbReference type="InterPro" id="IPR005117">
    <property type="entry name" value="NiRdtase/SiRdtase_haem-b_fer"/>
</dbReference>
<sequence>IHYVSLDRTPQLWEELEKDQITLREACGNTVRNVTGSPMAGVDPNEPFDVSPYAHATFEYFLRNPISQDMGRKFKMAFSSTDADDALTYMHDLGFIAKIKDGERGFKVMLGGGLGSQPLPAFVAYEFLPTNQILPFAEAVVRVFDRYGERAKRNKARLKFLVADLGFEAFMQWVNVERLATKHKIFEIEAPESSPVFLAGDWVKDQTIDDVKAFEIWKQTNVFAQKQTGFVAVGIRVPLGDFTTATARELAKVVDAFAADDIRLTLTQNIVLRFVKPDDLPALYNALKSIGLNAPGYESPVDITACPGTDTCNLGIASSTGLAVELERISGCMNACGQHNMADIGFQGMTVKAGVKIAPASQVLLGGRPLGDGQAVFSDK</sequence>
<organism evidence="15">
    <name type="scientific">Notodromas monacha</name>
    <dbReference type="NCBI Taxonomy" id="399045"/>
    <lineage>
        <taxon>Eukaryota</taxon>
        <taxon>Metazoa</taxon>
        <taxon>Ecdysozoa</taxon>
        <taxon>Arthropoda</taxon>
        <taxon>Crustacea</taxon>
        <taxon>Oligostraca</taxon>
        <taxon>Ostracoda</taxon>
        <taxon>Podocopa</taxon>
        <taxon>Podocopida</taxon>
        <taxon>Cypridocopina</taxon>
        <taxon>Cypridoidea</taxon>
        <taxon>Cyprididae</taxon>
        <taxon>Notodromas</taxon>
    </lineage>
</organism>
<comment type="cofactor">
    <cofactor evidence="1">
        <name>siroheme</name>
        <dbReference type="ChEBI" id="CHEBI:60052"/>
    </cofactor>
</comment>
<dbReference type="SUPFAM" id="SSF55124">
    <property type="entry name" value="Nitrite/Sulfite reductase N-terminal domain-like"/>
    <property type="match status" value="1"/>
</dbReference>
<evidence type="ECO:0000256" key="7">
    <source>
        <dbReference type="ARBA" id="ARBA00023002"/>
    </source>
</evidence>
<evidence type="ECO:0000259" key="13">
    <source>
        <dbReference type="Pfam" id="PF01077"/>
    </source>
</evidence>
<evidence type="ECO:0000256" key="6">
    <source>
        <dbReference type="ARBA" id="ARBA00022723"/>
    </source>
</evidence>
<dbReference type="EC" id="1.7.7.1" evidence="10"/>
<dbReference type="InterPro" id="IPR006067">
    <property type="entry name" value="NO2/SO3_Rdtase_4Fe4S_dom"/>
</dbReference>
<dbReference type="EMBL" id="CAJPEX010018856">
    <property type="protein sequence ID" value="CAG0925803.1"/>
    <property type="molecule type" value="Genomic_DNA"/>
</dbReference>
<evidence type="ECO:0000256" key="9">
    <source>
        <dbReference type="ARBA" id="ARBA00023014"/>
    </source>
</evidence>
<dbReference type="Gene3D" id="3.30.413.10">
    <property type="entry name" value="Sulfite Reductase Hemoprotein, domain 1"/>
    <property type="match status" value="2"/>
</dbReference>
<dbReference type="InterPro" id="IPR051329">
    <property type="entry name" value="NIR_SIR_4Fe-4S"/>
</dbReference>
<feature type="domain" description="Nitrite/sulphite reductase 4Fe-4S" evidence="13">
    <location>
        <begin position="27"/>
        <end position="180"/>
    </location>
</feature>
<dbReference type="InterPro" id="IPR006066">
    <property type="entry name" value="NO2/SO3_Rdtase_FeS/sirohaem_BS"/>
</dbReference>
<evidence type="ECO:0000256" key="11">
    <source>
        <dbReference type="ARBA" id="ARBA00040459"/>
    </source>
</evidence>
<proteinExistence type="inferred from homology"/>
<evidence type="ECO:0000259" key="14">
    <source>
        <dbReference type="Pfam" id="PF03460"/>
    </source>
</evidence>
<dbReference type="PANTHER" id="PTHR32439">
    <property type="entry name" value="FERREDOXIN--NITRITE REDUCTASE, CHLOROPLASTIC"/>
    <property type="match status" value="1"/>
</dbReference>
<keyword evidence="16" id="KW-1185">Reference proteome</keyword>
<dbReference type="PROSITE" id="PS00365">
    <property type="entry name" value="NIR_SIR"/>
    <property type="match status" value="1"/>
</dbReference>
<dbReference type="Proteomes" id="UP000678499">
    <property type="component" value="Unassembled WGS sequence"/>
</dbReference>
<evidence type="ECO:0000256" key="8">
    <source>
        <dbReference type="ARBA" id="ARBA00023004"/>
    </source>
</evidence>
<dbReference type="Gene3D" id="3.90.480.10">
    <property type="entry name" value="Sulfite Reductase Hemoprotein,Domain 2"/>
    <property type="match status" value="1"/>
</dbReference>
<dbReference type="GO" id="GO:0051539">
    <property type="term" value="F:4 iron, 4 sulfur cluster binding"/>
    <property type="evidence" value="ECO:0007669"/>
    <property type="project" value="UniProtKB-KW"/>
</dbReference>
<dbReference type="AlphaFoldDB" id="A0A7R9C1Q0"/>
<name>A0A7R9C1Q0_9CRUS</name>
<evidence type="ECO:0000256" key="10">
    <source>
        <dbReference type="ARBA" id="ARBA00038893"/>
    </source>
</evidence>
<keyword evidence="5" id="KW-0349">Heme</keyword>
<feature type="non-terminal residue" evidence="15">
    <location>
        <position position="380"/>
    </location>
</feature>
<evidence type="ECO:0000256" key="3">
    <source>
        <dbReference type="ARBA" id="ARBA00010429"/>
    </source>
</evidence>
<gene>
    <name evidence="15" type="ORF">NMOB1V02_LOCUS13253</name>
</gene>
<evidence type="ECO:0000313" key="16">
    <source>
        <dbReference type="Proteomes" id="UP000678499"/>
    </source>
</evidence>
<evidence type="ECO:0000313" key="15">
    <source>
        <dbReference type="EMBL" id="CAD7285651.1"/>
    </source>
</evidence>
<dbReference type="GO" id="GO:0020037">
    <property type="term" value="F:heme binding"/>
    <property type="evidence" value="ECO:0007669"/>
    <property type="project" value="InterPro"/>
</dbReference>
<evidence type="ECO:0000256" key="12">
    <source>
        <dbReference type="ARBA" id="ARBA00048538"/>
    </source>
</evidence>
<reference evidence="15" key="1">
    <citation type="submission" date="2020-11" db="EMBL/GenBank/DDBJ databases">
        <authorList>
            <person name="Tran Van P."/>
        </authorList>
    </citation>
    <scope>NUCLEOTIDE SEQUENCE</scope>
</reference>
<comment type="catalytic activity">
    <reaction evidence="12">
        <text>6 oxidized [2Fe-2S]-[ferredoxin] + NH4(+) + 2 H2O = nitrite + 6 reduced [2Fe-2S]-[ferredoxin] + 8 H(+)</text>
        <dbReference type="Rhea" id="RHEA:18041"/>
        <dbReference type="Rhea" id="RHEA-COMP:10000"/>
        <dbReference type="Rhea" id="RHEA-COMP:10001"/>
        <dbReference type="ChEBI" id="CHEBI:15377"/>
        <dbReference type="ChEBI" id="CHEBI:15378"/>
        <dbReference type="ChEBI" id="CHEBI:16301"/>
        <dbReference type="ChEBI" id="CHEBI:28938"/>
        <dbReference type="ChEBI" id="CHEBI:33737"/>
        <dbReference type="ChEBI" id="CHEBI:33738"/>
        <dbReference type="EC" id="1.7.7.1"/>
    </reaction>
</comment>
<dbReference type="SUPFAM" id="SSF56014">
    <property type="entry name" value="Nitrite and sulphite reductase 4Fe-4S domain-like"/>
    <property type="match status" value="2"/>
</dbReference>
<dbReference type="GO" id="GO:0048307">
    <property type="term" value="F:ferredoxin-nitrite reductase activity"/>
    <property type="evidence" value="ECO:0007669"/>
    <property type="project" value="UniProtKB-EC"/>
</dbReference>
<keyword evidence="7" id="KW-0560">Oxidoreductase</keyword>
<feature type="non-terminal residue" evidence="15">
    <location>
        <position position="1"/>
    </location>
</feature>
<dbReference type="GO" id="GO:0046872">
    <property type="term" value="F:metal ion binding"/>
    <property type="evidence" value="ECO:0007669"/>
    <property type="project" value="UniProtKB-KW"/>
</dbReference>
<evidence type="ECO:0000256" key="5">
    <source>
        <dbReference type="ARBA" id="ARBA00022617"/>
    </source>
</evidence>
<evidence type="ECO:0000256" key="2">
    <source>
        <dbReference type="ARBA" id="ARBA00005096"/>
    </source>
</evidence>
<dbReference type="Pfam" id="PF01077">
    <property type="entry name" value="NIR_SIR"/>
    <property type="match status" value="1"/>
</dbReference>
<keyword evidence="4" id="KW-0004">4Fe-4S</keyword>
<dbReference type="Pfam" id="PF03460">
    <property type="entry name" value="NIR_SIR_ferr"/>
    <property type="match status" value="1"/>
</dbReference>
<keyword evidence="6" id="KW-0479">Metal-binding</keyword>
<dbReference type="InterPro" id="IPR036136">
    <property type="entry name" value="Nit/Sulf_reduc_fer-like_dom_sf"/>
</dbReference>
<dbReference type="OrthoDB" id="10267585at2759"/>
<dbReference type="InterPro" id="IPR045854">
    <property type="entry name" value="NO2/SO3_Rdtase_4Fe4S_sf"/>
</dbReference>
<keyword evidence="8" id="KW-0408">Iron</keyword>
<keyword evidence="9" id="KW-0411">Iron-sulfur</keyword>
<evidence type="ECO:0000256" key="4">
    <source>
        <dbReference type="ARBA" id="ARBA00022485"/>
    </source>
</evidence>
<protein>
    <recommendedName>
        <fullName evidence="11">Ferredoxin--nitrite reductase, chloroplastic</fullName>
        <ecNumber evidence="10">1.7.7.1</ecNumber>
    </recommendedName>
</protein>
<dbReference type="PANTHER" id="PTHR32439:SF9">
    <property type="entry name" value="BLR3264 PROTEIN"/>
    <property type="match status" value="1"/>
</dbReference>